<reference evidence="4 5" key="1">
    <citation type="submission" date="2020-06" db="EMBL/GenBank/DDBJ databases">
        <title>Genome mining for natural products.</title>
        <authorList>
            <person name="Zhang B."/>
            <person name="Shi J."/>
            <person name="Ge H."/>
        </authorList>
    </citation>
    <scope>NUCLEOTIDE SEQUENCE [LARGE SCALE GENOMIC DNA]</scope>
    <source>
        <strain evidence="4 5">NA00687</strain>
    </source>
</reference>
<dbReference type="PANTHER" id="PTHR30570:SF1">
    <property type="entry name" value="PHOSPHATE-BINDING PROTEIN PSTS"/>
    <property type="match status" value="1"/>
</dbReference>
<evidence type="ECO:0000313" key="5">
    <source>
        <dbReference type="Proteomes" id="UP000509303"/>
    </source>
</evidence>
<dbReference type="InterPro" id="IPR050811">
    <property type="entry name" value="Phosphate_ABC_transporter"/>
</dbReference>
<sequence>MAVPDTETILAAAGLVLTGAVWAVERFLPGRKRIGYRVQMDTAVSMNPQAAHDIVQLRLLLNEQEVTDATVALLRVENDGSKDIVRHDYQEPLVVEFPGRTIQAVTVTETDASLRSMLTRNNGLRVAGDRLTLPKVPLNRRDHFKLLVLLTGVGDQVTMGGFLSGGSIRRNAQRRGPSKLSLALGGVFIILMGLLGGLLIRNSSGELADPVCASGELVIDGSTAFAKPMRAIANDYQKQCPGAEIEVRANGSLNGLRNLSHAGREDPDRQPAFIAMSDVRAPETNSYKDLTAHRPVSVVPLSVVVNRGSGVKDLTTEQLRGIFSGEHTNWKDVGGKNLPISLITRDSQSGTRITFEREVLEGIPTGQLIGLSDCTTRNNQPSSRSRHCEASDTESALDAIERVPGAIGYAETYSASSRRALTAVQLNGKAPEIVLNKPDSYPFWATERLYTYREPRDGSLTAKFLTFMNGANVEVLLRAHQHLPCSAKANSYHHACAL</sequence>
<dbReference type="SUPFAM" id="SSF53850">
    <property type="entry name" value="Periplasmic binding protein-like II"/>
    <property type="match status" value="1"/>
</dbReference>
<dbReference type="Gene3D" id="3.40.190.10">
    <property type="entry name" value="Periplasmic binding protein-like II"/>
    <property type="match status" value="2"/>
</dbReference>
<dbReference type="Pfam" id="PF12849">
    <property type="entry name" value="PBP_like_2"/>
    <property type="match status" value="1"/>
</dbReference>
<feature type="domain" description="PBP" evidence="3">
    <location>
        <begin position="213"/>
        <end position="468"/>
    </location>
</feature>
<keyword evidence="2" id="KW-0812">Transmembrane</keyword>
<dbReference type="EMBL" id="CP054929">
    <property type="protein sequence ID" value="QKW49822.1"/>
    <property type="molecule type" value="Genomic_DNA"/>
</dbReference>
<feature type="transmembrane region" description="Helical" evidence="2">
    <location>
        <begin position="180"/>
        <end position="200"/>
    </location>
</feature>
<keyword evidence="1" id="KW-0732">Signal</keyword>
<name>A0A7H8N600_9ACTN</name>
<evidence type="ECO:0000256" key="2">
    <source>
        <dbReference type="SAM" id="Phobius"/>
    </source>
</evidence>
<dbReference type="PANTHER" id="PTHR30570">
    <property type="entry name" value="PERIPLASMIC PHOSPHATE BINDING COMPONENT OF PHOSPHATE ABC TRANSPORTER"/>
    <property type="match status" value="1"/>
</dbReference>
<accession>A0A7H8N600</accession>
<proteinExistence type="predicted"/>
<dbReference type="InterPro" id="IPR024370">
    <property type="entry name" value="PBP_domain"/>
</dbReference>
<dbReference type="AlphaFoldDB" id="A0A7H8N600"/>
<keyword evidence="5" id="KW-1185">Reference proteome</keyword>
<evidence type="ECO:0000256" key="1">
    <source>
        <dbReference type="ARBA" id="ARBA00022729"/>
    </source>
</evidence>
<keyword evidence="2" id="KW-0472">Membrane</keyword>
<evidence type="ECO:0000259" key="3">
    <source>
        <dbReference type="Pfam" id="PF12849"/>
    </source>
</evidence>
<dbReference type="RefSeq" id="WP_176161557.1">
    <property type="nucleotide sequence ID" value="NZ_CP054929.1"/>
</dbReference>
<evidence type="ECO:0000313" key="4">
    <source>
        <dbReference type="EMBL" id="QKW49822.1"/>
    </source>
</evidence>
<organism evidence="4 5">
    <name type="scientific">Streptomyces buecherae</name>
    <dbReference type="NCBI Taxonomy" id="2763006"/>
    <lineage>
        <taxon>Bacteria</taxon>
        <taxon>Bacillati</taxon>
        <taxon>Actinomycetota</taxon>
        <taxon>Actinomycetes</taxon>
        <taxon>Kitasatosporales</taxon>
        <taxon>Streptomycetaceae</taxon>
        <taxon>Streptomyces</taxon>
    </lineage>
</organism>
<keyword evidence="2" id="KW-1133">Transmembrane helix</keyword>
<protein>
    <submittedName>
        <fullName evidence="4">Substrate-binding domain-containing protein</fullName>
    </submittedName>
</protein>
<gene>
    <name evidence="4" type="ORF">HUT08_09960</name>
</gene>
<dbReference type="Proteomes" id="UP000509303">
    <property type="component" value="Chromosome"/>
</dbReference>